<organism evidence="6 7">
    <name type="scientific">Arenibacterium halophilum</name>
    <dbReference type="NCBI Taxonomy" id="2583821"/>
    <lineage>
        <taxon>Bacteria</taxon>
        <taxon>Pseudomonadati</taxon>
        <taxon>Pseudomonadota</taxon>
        <taxon>Alphaproteobacteria</taxon>
        <taxon>Rhodobacterales</taxon>
        <taxon>Paracoccaceae</taxon>
        <taxon>Arenibacterium</taxon>
    </lineage>
</organism>
<dbReference type="Gene3D" id="3.40.190.170">
    <property type="entry name" value="Bacterial extracellular solute-binding protein, family 7"/>
    <property type="match status" value="1"/>
</dbReference>
<evidence type="ECO:0000256" key="1">
    <source>
        <dbReference type="ARBA" id="ARBA00004418"/>
    </source>
</evidence>
<dbReference type="PANTHER" id="PTHR33376">
    <property type="match status" value="1"/>
</dbReference>
<dbReference type="InterPro" id="IPR018389">
    <property type="entry name" value="DctP_fam"/>
</dbReference>
<keyword evidence="4" id="KW-0732">Signal</keyword>
<evidence type="ECO:0000256" key="2">
    <source>
        <dbReference type="ARBA" id="ARBA00009023"/>
    </source>
</evidence>
<keyword evidence="5" id="KW-0574">Periplasm</keyword>
<dbReference type="PANTHER" id="PTHR33376:SF7">
    <property type="entry name" value="C4-DICARBOXYLATE-BINDING PROTEIN DCTB"/>
    <property type="match status" value="1"/>
</dbReference>
<evidence type="ECO:0000256" key="3">
    <source>
        <dbReference type="ARBA" id="ARBA00022448"/>
    </source>
</evidence>
<evidence type="ECO:0000313" key="6">
    <source>
        <dbReference type="EMBL" id="TMV14603.1"/>
    </source>
</evidence>
<dbReference type="CDD" id="cd13603">
    <property type="entry name" value="PBP2_TRAP_Siap_TeaA_like"/>
    <property type="match status" value="1"/>
</dbReference>
<comment type="similarity">
    <text evidence="2">Belongs to the bacterial solute-binding protein 7 family.</text>
</comment>
<dbReference type="InterPro" id="IPR038404">
    <property type="entry name" value="TRAP_DctP_sf"/>
</dbReference>
<dbReference type="Proteomes" id="UP001191082">
    <property type="component" value="Unassembled WGS sequence"/>
</dbReference>
<evidence type="ECO:0000256" key="5">
    <source>
        <dbReference type="ARBA" id="ARBA00022764"/>
    </source>
</evidence>
<keyword evidence="7" id="KW-1185">Reference proteome</keyword>
<evidence type="ECO:0000256" key="4">
    <source>
        <dbReference type="ARBA" id="ARBA00022729"/>
    </source>
</evidence>
<comment type="subcellular location">
    <subcellularLocation>
        <location evidence="1">Periplasm</location>
    </subcellularLocation>
</comment>
<reference evidence="6 7" key="1">
    <citation type="submission" date="2019-05" db="EMBL/GenBank/DDBJ databases">
        <title>Marivita sp. nov. isolated from sea sediment.</title>
        <authorList>
            <person name="Kim W."/>
        </authorList>
    </citation>
    <scope>NUCLEOTIDE SEQUENCE [LARGE SCALE GENOMIC DNA]</scope>
    <source>
        <strain evidence="6 7">CAU 1492</strain>
    </source>
</reference>
<dbReference type="EMBL" id="VCPC01000001">
    <property type="protein sequence ID" value="TMV14603.1"/>
    <property type="molecule type" value="Genomic_DNA"/>
</dbReference>
<proteinExistence type="inferred from homology"/>
<keyword evidence="3" id="KW-0813">Transport</keyword>
<sequence>MIWEEDMKEFGKITGRAVIAIAAGVATTAGASAADFTMKFAGAGGAEDPSSKYIADYTECVQAESQNRIEVQHFPGTQLGGIGAQIQGLQLGTIEAASMAGQHMKSVEPSYGVIDAPGLFTSYKHANDTYWDPAFMEPYLSAGRDKGVMGVGIWAYGPSSFQTVDPVETIEDFKGLKLRILATEIEQRTANTIGAAGVQVDWSDIVPALQRGQIDGVHTNIVLAHAFKFQTVAKHVTLTNETMFANVHFMSTKFYDSLPDDLKAVVMECGKVASQSVAPLAEELGTGAEQKWTDAGGEVHRLNEAEQAEFMSSVAGIVNDVYGNDPALQDMYDLLKNTAQTHQPQG</sequence>
<protein>
    <submittedName>
        <fullName evidence="6">TRAP transporter substrate-binding protein</fullName>
    </submittedName>
</protein>
<dbReference type="Pfam" id="PF03480">
    <property type="entry name" value="DctP"/>
    <property type="match status" value="1"/>
</dbReference>
<accession>A0ABY2XC45</accession>
<gene>
    <name evidence="6" type="ORF">FGK64_01030</name>
</gene>
<evidence type="ECO:0000313" key="7">
    <source>
        <dbReference type="Proteomes" id="UP001191082"/>
    </source>
</evidence>
<dbReference type="NCBIfam" id="NF037995">
    <property type="entry name" value="TRAP_S1"/>
    <property type="match status" value="1"/>
</dbReference>
<comment type="caution">
    <text evidence="6">The sequence shown here is derived from an EMBL/GenBank/DDBJ whole genome shotgun (WGS) entry which is preliminary data.</text>
</comment>
<name>A0ABY2XC45_9RHOB</name>